<name>A0AA40SU43_9NOST</name>
<accession>A0AA40SU43</accession>
<dbReference type="InterPro" id="IPR009057">
    <property type="entry name" value="Homeodomain-like_sf"/>
</dbReference>
<sequence>MPRLQILNSIEKQALEHIAATSSDEVSKRAKILLGLNEGKKYVALAQEIGVTENSIAKWKKRWTSSTILSQTQESAIAKANEVLGVNVGRPKKCKSTEASKIVEISEWSKNRKPSRSKHHYHTQVAEEATRRGLPTLSPRSIGRILEAQPQ</sequence>
<dbReference type="Proteomes" id="UP001165986">
    <property type="component" value="Unassembled WGS sequence"/>
</dbReference>
<evidence type="ECO:0000256" key="1">
    <source>
        <dbReference type="SAM" id="MobiDB-lite"/>
    </source>
</evidence>
<dbReference type="RefSeq" id="WP_191756555.1">
    <property type="nucleotide sequence ID" value="NZ_VJXY01000004.1"/>
</dbReference>
<feature type="compositionally biased region" description="Basic residues" evidence="1">
    <location>
        <begin position="111"/>
        <end position="122"/>
    </location>
</feature>
<dbReference type="AlphaFoldDB" id="A0AA40SU43"/>
<organism evidence="2 3">
    <name type="scientific">Komarekiella delphini-convector SJRDD-AB1</name>
    <dbReference type="NCBI Taxonomy" id="2593771"/>
    <lineage>
        <taxon>Bacteria</taxon>
        <taxon>Bacillati</taxon>
        <taxon>Cyanobacteriota</taxon>
        <taxon>Cyanophyceae</taxon>
        <taxon>Nostocales</taxon>
        <taxon>Nostocaceae</taxon>
        <taxon>Komarekiella</taxon>
        <taxon>Komarekiella delphini-convector</taxon>
    </lineage>
</organism>
<dbReference type="EMBL" id="VJXY01000004">
    <property type="protein sequence ID" value="MBD6615308.1"/>
    <property type="molecule type" value="Genomic_DNA"/>
</dbReference>
<evidence type="ECO:0000313" key="3">
    <source>
        <dbReference type="Proteomes" id="UP001165986"/>
    </source>
</evidence>
<protein>
    <submittedName>
        <fullName evidence="2">Helix-turn-helix domain-containing protein</fullName>
    </submittedName>
</protein>
<proteinExistence type="predicted"/>
<keyword evidence="3" id="KW-1185">Reference proteome</keyword>
<dbReference type="Pfam" id="PF13384">
    <property type="entry name" value="HTH_23"/>
    <property type="match status" value="1"/>
</dbReference>
<feature type="region of interest" description="Disordered" evidence="1">
    <location>
        <begin position="110"/>
        <end position="151"/>
    </location>
</feature>
<dbReference type="SUPFAM" id="SSF46689">
    <property type="entry name" value="Homeodomain-like"/>
    <property type="match status" value="1"/>
</dbReference>
<comment type="caution">
    <text evidence="2">The sequence shown here is derived from an EMBL/GenBank/DDBJ whole genome shotgun (WGS) entry which is preliminary data.</text>
</comment>
<gene>
    <name evidence="2" type="ORF">FNW02_05485</name>
</gene>
<evidence type="ECO:0000313" key="2">
    <source>
        <dbReference type="EMBL" id="MBD6615308.1"/>
    </source>
</evidence>
<reference evidence="2" key="1">
    <citation type="submission" date="2019-07" db="EMBL/GenBank/DDBJ databases">
        <title>Toxilogical consequences of a new and cryptic species of cyanobacteria (Komarekiella delphini-convector) recovered from the epidermis of a bottlenose dolphin and 1500 ft. in the air.</title>
        <authorList>
            <person name="Brown A.O."/>
            <person name="Dvorak P."/>
            <person name="Villanueva C.D."/>
            <person name="Foss A.J."/>
            <person name="Garvey A.D."/>
            <person name="Gibson Q.A."/>
            <person name="Johansen J.R."/>
            <person name="Casamatta D.A."/>
        </authorList>
    </citation>
    <scope>NUCLEOTIDE SEQUENCE</scope>
    <source>
        <strain evidence="2">SJRDD-AB1</strain>
    </source>
</reference>